<dbReference type="RefSeq" id="WP_044615813.1">
    <property type="nucleotide sequence ID" value="NZ_CP007142.1"/>
</dbReference>
<sequence length="138" mass="15959">MSVEISYYGYFVCQGNRDIKHVLKNEALLGKYPDIDCQLIKIADRDYFTISGYDCDYYWEEIIGPLAGVLPDQYVIMTVCDFDVHINAAIDSNAYDGYIPWKNYFEIHENSGTMIEQLDMIEEQLTGGSVKLQKNPRY</sequence>
<dbReference type="AlphaFoldDB" id="A0A0C5VE97"/>
<organism evidence="1 2">
    <name type="scientific">Gynuella sunshinyii YC6258</name>
    <dbReference type="NCBI Taxonomy" id="1445510"/>
    <lineage>
        <taxon>Bacteria</taxon>
        <taxon>Pseudomonadati</taxon>
        <taxon>Pseudomonadota</taxon>
        <taxon>Gammaproteobacteria</taxon>
        <taxon>Oceanospirillales</taxon>
        <taxon>Saccharospirillaceae</taxon>
        <taxon>Gynuella</taxon>
    </lineage>
</organism>
<name>A0A0C5VE97_9GAMM</name>
<gene>
    <name evidence="1" type="ORF">YC6258_00797</name>
</gene>
<reference evidence="1 2" key="1">
    <citation type="submission" date="2014-01" db="EMBL/GenBank/DDBJ databases">
        <title>Full genme sequencing of cellulolytic bacterium Gynuella sunshinyii YC6258T gen. nov., sp. nov.</title>
        <authorList>
            <person name="Khan H."/>
            <person name="Chung E.J."/>
            <person name="Chung Y.R."/>
        </authorList>
    </citation>
    <scope>NUCLEOTIDE SEQUENCE [LARGE SCALE GENOMIC DNA]</scope>
    <source>
        <strain evidence="1 2">YC6258</strain>
    </source>
</reference>
<accession>A0A0C5VE97</accession>
<dbReference type="EMBL" id="CP007142">
    <property type="protein sequence ID" value="AJQ92847.1"/>
    <property type="molecule type" value="Genomic_DNA"/>
</dbReference>
<dbReference type="Proteomes" id="UP000032266">
    <property type="component" value="Chromosome"/>
</dbReference>
<dbReference type="HOGENOM" id="CLU_1852366_0_0_6"/>
<evidence type="ECO:0000313" key="1">
    <source>
        <dbReference type="EMBL" id="AJQ92847.1"/>
    </source>
</evidence>
<dbReference type="STRING" id="1445510.YC6258_00797"/>
<protein>
    <submittedName>
        <fullName evidence="1">Uncharacterized protein</fullName>
    </submittedName>
</protein>
<proteinExistence type="predicted"/>
<keyword evidence="2" id="KW-1185">Reference proteome</keyword>
<evidence type="ECO:0000313" key="2">
    <source>
        <dbReference type="Proteomes" id="UP000032266"/>
    </source>
</evidence>
<dbReference type="KEGG" id="gsn:YC6258_00797"/>